<evidence type="ECO:0000256" key="4">
    <source>
        <dbReference type="ARBA" id="ARBA00010081"/>
    </source>
</evidence>
<comment type="similarity">
    <text evidence="4">Belongs to the NMI family.</text>
</comment>
<dbReference type="GO" id="GO:0045824">
    <property type="term" value="P:negative regulation of innate immune response"/>
    <property type="evidence" value="ECO:0007669"/>
    <property type="project" value="Ensembl"/>
</dbReference>
<dbReference type="Pfam" id="PF07334">
    <property type="entry name" value="IFP_35_N"/>
    <property type="match status" value="1"/>
</dbReference>
<dbReference type="InParanoid" id="G3TA69"/>
<dbReference type="Gene3D" id="3.30.70.330">
    <property type="match status" value="1"/>
</dbReference>
<keyword evidence="7" id="KW-0399">Innate immunity</keyword>
<dbReference type="InterPro" id="IPR009938">
    <property type="entry name" value="Nmi/IFP35_N"/>
</dbReference>
<keyword evidence="14" id="KW-1185">Reference proteome</keyword>
<dbReference type="GO" id="GO:0005615">
    <property type="term" value="C:extracellular space"/>
    <property type="evidence" value="ECO:0007669"/>
    <property type="project" value="Ensembl"/>
</dbReference>
<dbReference type="Pfam" id="PF07292">
    <property type="entry name" value="NID"/>
    <property type="match status" value="2"/>
</dbReference>
<keyword evidence="9" id="KW-0539">Nucleus</keyword>
<evidence type="ECO:0000256" key="7">
    <source>
        <dbReference type="ARBA" id="ARBA00022588"/>
    </source>
</evidence>
<sequence length="314" mass="35873">MAANKDKIQYMLDFCEALKKDGEYKESQNLTDEITKQNIRLQEEIQKLETELKVNTRNIRNFQIKEDVPETKIKFISMENPENDSQFLNVSCSFQVNLQVPYELQKGQALITFEKEEVAQNVIRMRKHHVQIEDKDVEVTAQPVPLNSGVRFQVHVQVSKVKINVTGIPADGRLPADQMKDKLELSFSKSRNGGGEVECVEYDNQSQSAVITFVEIGVADRILKKKDYPLYVNQNCHRVTVSPYVVTHLEKLQVFSGISTRTVLLTGMEDIQMDEETVTDLVNIHFQRKKNGGGEVDVVTCSLSQPKIAYFEEE</sequence>
<dbReference type="STRING" id="9785.ENSLAFP00000010735"/>
<feature type="domain" description="NID" evidence="11">
    <location>
        <begin position="109"/>
        <end position="198"/>
    </location>
</feature>
<accession>G3TA69</accession>
<dbReference type="OMA" id="IYAQIPE"/>
<evidence type="ECO:0000256" key="6">
    <source>
        <dbReference type="ARBA" id="ARBA00022525"/>
    </source>
</evidence>
<dbReference type="GO" id="GO:0032688">
    <property type="term" value="P:negative regulation of interferon-beta production"/>
    <property type="evidence" value="ECO:0007669"/>
    <property type="project" value="Ensembl"/>
</dbReference>
<dbReference type="GO" id="GO:0070936">
    <property type="term" value="P:protein K48-linked ubiquitination"/>
    <property type="evidence" value="ECO:0007669"/>
    <property type="project" value="Ensembl"/>
</dbReference>
<dbReference type="GO" id="GO:1901224">
    <property type="term" value="P:positive regulation of non-canonical NF-kappaB signal transduction"/>
    <property type="evidence" value="ECO:0007669"/>
    <property type="project" value="Ensembl"/>
</dbReference>
<keyword evidence="10" id="KW-0175">Coiled coil</keyword>
<dbReference type="GeneTree" id="ENSGT00530000063686"/>
<feature type="domain" description="Nmi/IFP 35" evidence="12">
    <location>
        <begin position="31"/>
        <end position="108"/>
    </location>
</feature>
<evidence type="ECO:0000256" key="8">
    <source>
        <dbReference type="ARBA" id="ARBA00022859"/>
    </source>
</evidence>
<dbReference type="GO" id="GO:1901223">
    <property type="term" value="P:negative regulation of non-canonical NF-kappaB signal transduction"/>
    <property type="evidence" value="ECO:0007669"/>
    <property type="project" value="Ensembl"/>
</dbReference>
<dbReference type="AlphaFoldDB" id="G3TA69"/>
<dbReference type="InterPro" id="IPR012677">
    <property type="entry name" value="Nucleotide-bd_a/b_plait_sf"/>
</dbReference>
<evidence type="ECO:0000256" key="2">
    <source>
        <dbReference type="ARBA" id="ARBA00004496"/>
    </source>
</evidence>
<dbReference type="GO" id="GO:0009615">
    <property type="term" value="P:response to virus"/>
    <property type="evidence" value="ECO:0007669"/>
    <property type="project" value="Ensembl"/>
</dbReference>
<dbReference type="CDD" id="cd12544">
    <property type="entry name" value="RRM_NMI"/>
    <property type="match status" value="1"/>
</dbReference>
<evidence type="ECO:0000313" key="13">
    <source>
        <dbReference type="Ensembl" id="ENSLAFP00000010735.3"/>
    </source>
</evidence>
<evidence type="ECO:0000256" key="5">
    <source>
        <dbReference type="ARBA" id="ARBA00022490"/>
    </source>
</evidence>
<evidence type="ECO:0000256" key="9">
    <source>
        <dbReference type="ARBA" id="ARBA00023242"/>
    </source>
</evidence>
<dbReference type="InterPro" id="IPR009909">
    <property type="entry name" value="Nmi/IFP35_dom"/>
</dbReference>
<keyword evidence="6" id="KW-0964">Secreted</keyword>
<evidence type="ECO:0000313" key="14">
    <source>
        <dbReference type="Proteomes" id="UP000007646"/>
    </source>
</evidence>
<evidence type="ECO:0000256" key="3">
    <source>
        <dbReference type="ARBA" id="ARBA00004613"/>
    </source>
</evidence>
<dbReference type="Ensembl" id="ENSLAFT00000012839.3">
    <property type="protein sequence ID" value="ENSLAFP00000010735.3"/>
    <property type="gene ID" value="ENSLAFG00000012842.3"/>
</dbReference>
<name>G3TA69_LOXAF</name>
<dbReference type="GO" id="GO:0034142">
    <property type="term" value="P:toll-like receptor 4 signaling pathway"/>
    <property type="evidence" value="ECO:0007669"/>
    <property type="project" value="Ensembl"/>
</dbReference>
<keyword evidence="5" id="KW-0963">Cytoplasm</keyword>
<dbReference type="GO" id="GO:0016020">
    <property type="term" value="C:membrane"/>
    <property type="evidence" value="ECO:0007669"/>
    <property type="project" value="Ensembl"/>
</dbReference>
<dbReference type="FunCoup" id="G3TA69">
    <property type="interactions" value="340"/>
</dbReference>
<comment type="subcellular location">
    <subcellularLocation>
        <location evidence="2">Cytoplasm</location>
    </subcellularLocation>
    <subcellularLocation>
        <location evidence="1">Nucleus</location>
    </subcellularLocation>
    <subcellularLocation>
        <location evidence="3">Secreted</location>
    </subcellularLocation>
</comment>
<protein>
    <submittedName>
        <fullName evidence="13">N-myc and STAT interactor</fullName>
    </submittedName>
</protein>
<evidence type="ECO:0000256" key="10">
    <source>
        <dbReference type="SAM" id="Coils"/>
    </source>
</evidence>
<keyword evidence="8" id="KW-0391">Immunity</keyword>
<dbReference type="PANTHER" id="PTHR15225:SF4">
    <property type="entry name" value="N-MYC-INTERACTOR"/>
    <property type="match status" value="1"/>
</dbReference>
<dbReference type="GO" id="GO:0032687">
    <property type="term" value="P:negative regulation of interferon-alpha production"/>
    <property type="evidence" value="ECO:0007669"/>
    <property type="project" value="Ensembl"/>
</dbReference>
<dbReference type="eggNOG" id="ENOG502QVH1">
    <property type="taxonomic scope" value="Eukaryota"/>
</dbReference>
<dbReference type="Proteomes" id="UP000007646">
    <property type="component" value="Unassembled WGS sequence"/>
</dbReference>
<dbReference type="GO" id="GO:0050729">
    <property type="term" value="P:positive regulation of inflammatory response"/>
    <property type="evidence" value="ECO:0007669"/>
    <property type="project" value="Ensembl"/>
</dbReference>
<feature type="domain" description="NID" evidence="11">
    <location>
        <begin position="209"/>
        <end position="297"/>
    </location>
</feature>
<dbReference type="GO" id="GO:0045087">
    <property type="term" value="P:innate immune response"/>
    <property type="evidence" value="ECO:0007669"/>
    <property type="project" value="UniProtKB-KW"/>
</dbReference>
<feature type="coiled-coil region" evidence="10">
    <location>
        <begin position="24"/>
        <end position="65"/>
    </location>
</feature>
<dbReference type="PANTHER" id="PTHR15225">
    <property type="entry name" value="INTERFERON-INDUCED PROTEIN 35/NMI N-MYC/STAT INTERACTING PROTEIN"/>
    <property type="match status" value="1"/>
</dbReference>
<gene>
    <name evidence="13" type="primary">NMI</name>
</gene>
<dbReference type="HOGENOM" id="CLU_047262_0_0_1"/>
<dbReference type="GO" id="GO:0005654">
    <property type="term" value="C:nucleoplasm"/>
    <property type="evidence" value="ECO:0007669"/>
    <property type="project" value="Ensembl"/>
</dbReference>
<dbReference type="GO" id="GO:0042802">
    <property type="term" value="F:identical protein binding"/>
    <property type="evidence" value="ECO:0007669"/>
    <property type="project" value="Ensembl"/>
</dbReference>
<reference evidence="13" key="2">
    <citation type="submission" date="2025-08" db="UniProtKB">
        <authorList>
            <consortium name="Ensembl"/>
        </authorList>
    </citation>
    <scope>IDENTIFICATION</scope>
    <source>
        <strain evidence="13">Isolate ISIS603380</strain>
    </source>
</reference>
<proteinExistence type="inferred from homology"/>
<evidence type="ECO:0000256" key="1">
    <source>
        <dbReference type="ARBA" id="ARBA00004123"/>
    </source>
</evidence>
<dbReference type="GO" id="GO:0002281">
    <property type="term" value="P:macrophage activation involved in immune response"/>
    <property type="evidence" value="ECO:0007669"/>
    <property type="project" value="Ensembl"/>
</dbReference>
<dbReference type="GO" id="GO:1902524">
    <property type="term" value="P:positive regulation of protein K48-linked ubiquitination"/>
    <property type="evidence" value="ECO:0007669"/>
    <property type="project" value="Ensembl"/>
</dbReference>
<dbReference type="GO" id="GO:0005829">
    <property type="term" value="C:cytosol"/>
    <property type="evidence" value="ECO:0007669"/>
    <property type="project" value="Ensembl"/>
</dbReference>
<evidence type="ECO:0000259" key="12">
    <source>
        <dbReference type="Pfam" id="PF07334"/>
    </source>
</evidence>
<reference evidence="13" key="3">
    <citation type="submission" date="2025-09" db="UniProtKB">
        <authorList>
            <consortium name="Ensembl"/>
        </authorList>
    </citation>
    <scope>IDENTIFICATION</scope>
    <source>
        <strain evidence="13">Isolate ISIS603380</strain>
    </source>
</reference>
<dbReference type="FunFam" id="3.30.70.330:FF:000300">
    <property type="entry name" value="Interferon-induced protein 35"/>
    <property type="match status" value="1"/>
</dbReference>
<reference evidence="13 14" key="1">
    <citation type="submission" date="2009-06" db="EMBL/GenBank/DDBJ databases">
        <title>The Genome Sequence of Loxodonta africana (African elephant).</title>
        <authorList>
            <person name="Di Palma F."/>
            <person name="Heiman D."/>
            <person name="Young S."/>
            <person name="Johnson J."/>
            <person name="Lander E.S."/>
            <person name="Lindblad-Toh K."/>
        </authorList>
    </citation>
    <scope>NUCLEOTIDE SEQUENCE [LARGE SCALE GENOMIC DNA]</scope>
    <source>
        <strain evidence="13 14">Isolate ISIS603380</strain>
    </source>
</reference>
<evidence type="ECO:0000259" key="11">
    <source>
        <dbReference type="Pfam" id="PF07292"/>
    </source>
</evidence>
<organism evidence="13 14">
    <name type="scientific">Loxodonta africana</name>
    <name type="common">African elephant</name>
    <dbReference type="NCBI Taxonomy" id="9785"/>
    <lineage>
        <taxon>Eukaryota</taxon>
        <taxon>Metazoa</taxon>
        <taxon>Chordata</taxon>
        <taxon>Craniata</taxon>
        <taxon>Vertebrata</taxon>
        <taxon>Euteleostomi</taxon>
        <taxon>Mammalia</taxon>
        <taxon>Eutheria</taxon>
        <taxon>Afrotheria</taxon>
        <taxon>Proboscidea</taxon>
        <taxon>Elephantidae</taxon>
        <taxon>Loxodonta</taxon>
    </lineage>
</organism>
<dbReference type="GO" id="GO:0008285">
    <property type="term" value="P:negative regulation of cell population proliferation"/>
    <property type="evidence" value="ECO:0007669"/>
    <property type="project" value="Ensembl"/>
</dbReference>